<protein>
    <submittedName>
        <fullName evidence="2">Uncharacterized proteins of the AP superfamily</fullName>
    </submittedName>
</protein>
<dbReference type="OrthoDB" id="279982at2"/>
<dbReference type="RefSeq" id="WP_088570035.1">
    <property type="nucleotide sequence ID" value="NZ_FYEK01000003.1"/>
</dbReference>
<gene>
    <name evidence="2" type="ORF">SAMN02746019_00022540</name>
</gene>
<dbReference type="SUPFAM" id="SSF53649">
    <property type="entry name" value="Alkaline phosphatase-like"/>
    <property type="match status" value="1"/>
</dbReference>
<dbReference type="InterPro" id="IPR002591">
    <property type="entry name" value="Phosphodiest/P_Trfase"/>
</dbReference>
<feature type="transmembrane region" description="Helical" evidence="1">
    <location>
        <begin position="386"/>
        <end position="403"/>
    </location>
</feature>
<dbReference type="GO" id="GO:0016020">
    <property type="term" value="C:membrane"/>
    <property type="evidence" value="ECO:0007669"/>
    <property type="project" value="GOC"/>
</dbReference>
<feature type="transmembrane region" description="Helical" evidence="1">
    <location>
        <begin position="410"/>
        <end position="428"/>
    </location>
</feature>
<dbReference type="GO" id="GO:0051377">
    <property type="term" value="F:mannose-ethanolamine phosphotransferase activity"/>
    <property type="evidence" value="ECO:0007669"/>
    <property type="project" value="InterPro"/>
</dbReference>
<dbReference type="Pfam" id="PF01663">
    <property type="entry name" value="Phosphodiest"/>
    <property type="match status" value="1"/>
</dbReference>
<dbReference type="InterPro" id="IPR017850">
    <property type="entry name" value="Alkaline_phosphatase_core_sf"/>
</dbReference>
<feature type="transmembrane region" description="Helical" evidence="1">
    <location>
        <begin position="541"/>
        <end position="560"/>
    </location>
</feature>
<dbReference type="PANTHER" id="PTHR12250:SF0">
    <property type="entry name" value="GPI ETHANOLAMINE PHOSPHATE TRANSFERASE 1"/>
    <property type="match status" value="1"/>
</dbReference>
<dbReference type="Gene3D" id="3.40.720.10">
    <property type="entry name" value="Alkaline Phosphatase, subunit A"/>
    <property type="match status" value="2"/>
</dbReference>
<sequence length="577" mass="61837">MGRRALGGLSLILILSLMGWGSVRLALFSWNSVVAYRSPYLAADLPAPPSTPPLTDRVVLVVIDGLRRDTAAAAMPTLNRLAAQGARYIVRVGEPSLSYPGWTVIGSGAWQGLSGVTTNWFQGPVPVDSIFREARGAGLRVVGTGTGGWKELFGPWFDRPEVPDVPLDRPEEVDRLDEAILARGLDLLKDPQARLVLIYFAGPDEYGHAFGGASPAYREIVRRTDARLARVATAMDLSRETLIVTTDHGHIDPGGHGGWEPIVKEVPLVMVGKGIRAGVEGQGAQADIAPTVAALLGVPIPTHAMGRPLLEALEGPSEALDAIARASAGQRAALIHRVEAVLGRPPTSFPEVVTAADLSAFNEAAARALDRAYGERLVRDRLRRTPVALLGLALIAIGAALLFRPPHRAGVLAGALLFLGIVWGLYFGRGYRWSLSVFNTEAQIEAFFMARVLDALLGLMAVALLLGIWKGRRWGEALEGILRAYGGIALLFAFQVLLFYWAYGVSFPWGLPDLGWGFKYYLDLLTLSAFYPSLPGLPDPAGVPMALVGPALGASIGRAGRWIPQALTRRGSRGADR</sequence>
<name>A0A212PYK4_9CHLR</name>
<keyword evidence="3" id="KW-1185">Reference proteome</keyword>
<dbReference type="AlphaFoldDB" id="A0A212PYK4"/>
<evidence type="ECO:0000256" key="1">
    <source>
        <dbReference type="SAM" id="Phobius"/>
    </source>
</evidence>
<feature type="transmembrane region" description="Helical" evidence="1">
    <location>
        <begin position="448"/>
        <end position="469"/>
    </location>
</feature>
<feature type="transmembrane region" description="Helical" evidence="1">
    <location>
        <begin position="481"/>
        <end position="503"/>
    </location>
</feature>
<keyword evidence="1" id="KW-1133">Transmembrane helix</keyword>
<evidence type="ECO:0000313" key="2">
    <source>
        <dbReference type="EMBL" id="SNB52122.1"/>
    </source>
</evidence>
<dbReference type="EMBL" id="FYEK01000003">
    <property type="protein sequence ID" value="SNB52122.1"/>
    <property type="molecule type" value="Genomic_DNA"/>
</dbReference>
<keyword evidence="1" id="KW-0812">Transmembrane</keyword>
<evidence type="ECO:0000313" key="3">
    <source>
        <dbReference type="Proteomes" id="UP000197025"/>
    </source>
</evidence>
<dbReference type="GO" id="GO:0006506">
    <property type="term" value="P:GPI anchor biosynthetic process"/>
    <property type="evidence" value="ECO:0007669"/>
    <property type="project" value="InterPro"/>
</dbReference>
<accession>A0A212PYK4</accession>
<proteinExistence type="predicted"/>
<dbReference type="InterPro" id="IPR007070">
    <property type="entry name" value="GPI_EtnP_transferase_1"/>
</dbReference>
<organism evidence="2 3">
    <name type="scientific">Thermoflexus hugenholtzii JAD2</name>
    <dbReference type="NCBI Taxonomy" id="877466"/>
    <lineage>
        <taxon>Bacteria</taxon>
        <taxon>Bacillati</taxon>
        <taxon>Chloroflexota</taxon>
        <taxon>Thermoflexia</taxon>
        <taxon>Thermoflexales</taxon>
        <taxon>Thermoflexaceae</taxon>
        <taxon>Thermoflexus</taxon>
    </lineage>
</organism>
<dbReference type="PANTHER" id="PTHR12250">
    <property type="entry name" value="PHOSPHATIDYLINOSITOL GLYCAN, CLASS N"/>
    <property type="match status" value="1"/>
</dbReference>
<keyword evidence="1" id="KW-0472">Membrane</keyword>
<dbReference type="InParanoid" id="A0A212PYK4"/>
<dbReference type="Proteomes" id="UP000197025">
    <property type="component" value="Unassembled WGS sequence"/>
</dbReference>
<reference evidence="3" key="1">
    <citation type="submission" date="2017-06" db="EMBL/GenBank/DDBJ databases">
        <authorList>
            <person name="Varghese N."/>
            <person name="Submissions S."/>
        </authorList>
    </citation>
    <scope>NUCLEOTIDE SEQUENCE [LARGE SCALE GENOMIC DNA]</scope>
    <source>
        <strain evidence="3">JAD2</strain>
    </source>
</reference>